<evidence type="ECO:0000313" key="2">
    <source>
        <dbReference type="EMBL" id="MDR6301206.1"/>
    </source>
</evidence>
<dbReference type="EMBL" id="JAVDQA010000005">
    <property type="protein sequence ID" value="MDR6301206.1"/>
    <property type="molecule type" value="Genomic_DNA"/>
</dbReference>
<proteinExistence type="predicted"/>
<keyword evidence="3" id="KW-1185">Reference proteome</keyword>
<dbReference type="InterPro" id="IPR055259">
    <property type="entry name" value="YkvP/CgeB_Glyco_trans-like"/>
</dbReference>
<evidence type="ECO:0000259" key="1">
    <source>
        <dbReference type="Pfam" id="PF13524"/>
    </source>
</evidence>
<sequence>MKILLVGEYSRLHNSLKEGLQKLGHEVTIIATGDYFKNFPADIKLSRKYDTGFLKKIKVLFFILFRIDITQQAITNQFFKHKNNLIGYDAVQLINERPFNIMGKNAYLIIDFLKKNNKTVHLLACGTDYISVKFALDKKYRYSILTPYFNGKINKSAYRNILNYTSEKSFQHHQEVFKKIDSVTASDIDYVLPYQNHSKFLGLIPNPINTEKLKFIPFTKLEKIIIFHGINRNNYYKKGNDIFEKALQKIKEKYSNKVEILSVSNLPYSEYIEKYNQAHVLLDQIYAYDQGYNALEAMAKGKVVFTGAEKEFLKYYNLQENEVCINALPDINYLIEKLSWLIENPSEIKKIGENARKFIEEHHDYKKIASKYIDIWMTN</sequence>
<dbReference type="SUPFAM" id="SSF53756">
    <property type="entry name" value="UDP-Glycosyltransferase/glycogen phosphorylase"/>
    <property type="match status" value="1"/>
</dbReference>
<feature type="domain" description="Spore protein YkvP/CgeB glycosyl transferase-like" evidence="1">
    <location>
        <begin position="257"/>
        <end position="373"/>
    </location>
</feature>
<dbReference type="Gene3D" id="3.40.50.2000">
    <property type="entry name" value="Glycogen Phosphorylase B"/>
    <property type="match status" value="4"/>
</dbReference>
<accession>A0ABU1K7C3</accession>
<name>A0ABU1K7C3_9FLAO</name>
<reference evidence="2 3" key="1">
    <citation type="submission" date="2023-07" db="EMBL/GenBank/DDBJ databases">
        <title>Genomic Encyclopedia of Type Strains, Phase IV (KMG-IV): sequencing the most valuable type-strain genomes for metagenomic binning, comparative biology and taxonomic classification.</title>
        <authorList>
            <person name="Goeker M."/>
        </authorList>
    </citation>
    <scope>NUCLEOTIDE SEQUENCE [LARGE SCALE GENOMIC DNA]</scope>
    <source>
        <strain evidence="2 3">DSM 102814</strain>
    </source>
</reference>
<dbReference type="Proteomes" id="UP001257659">
    <property type="component" value="Unassembled WGS sequence"/>
</dbReference>
<organism evidence="2 3">
    <name type="scientific">Mesonia maritima</name>
    <dbReference type="NCBI Taxonomy" id="1793873"/>
    <lineage>
        <taxon>Bacteria</taxon>
        <taxon>Pseudomonadati</taxon>
        <taxon>Bacteroidota</taxon>
        <taxon>Flavobacteriia</taxon>
        <taxon>Flavobacteriales</taxon>
        <taxon>Flavobacteriaceae</taxon>
        <taxon>Mesonia</taxon>
    </lineage>
</organism>
<gene>
    <name evidence="2" type="ORF">GGR31_001857</name>
</gene>
<protein>
    <submittedName>
        <fullName evidence="2">Glycosyltransferase involved in cell wall biosynthesis</fullName>
    </submittedName>
</protein>
<evidence type="ECO:0000313" key="3">
    <source>
        <dbReference type="Proteomes" id="UP001257659"/>
    </source>
</evidence>
<comment type="caution">
    <text evidence="2">The sequence shown here is derived from an EMBL/GenBank/DDBJ whole genome shotgun (WGS) entry which is preliminary data.</text>
</comment>
<dbReference type="Pfam" id="PF13524">
    <property type="entry name" value="Glyco_trans_1_2"/>
    <property type="match status" value="1"/>
</dbReference>
<dbReference type="RefSeq" id="WP_309728345.1">
    <property type="nucleotide sequence ID" value="NZ_JAVDQA010000005.1"/>
</dbReference>